<evidence type="ECO:0000256" key="7">
    <source>
        <dbReference type="ARBA" id="ARBA00023015"/>
    </source>
</evidence>
<evidence type="ECO:0000256" key="4">
    <source>
        <dbReference type="ARBA" id="ARBA00022499"/>
    </source>
</evidence>
<evidence type="ECO:0000259" key="10">
    <source>
        <dbReference type="Pfam" id="PF10497"/>
    </source>
</evidence>
<dbReference type="PANTHER" id="PTHR31169:SF15">
    <property type="entry name" value="EXPRESSED PROTEIN"/>
    <property type="match status" value="1"/>
</dbReference>
<reference evidence="11 12" key="1">
    <citation type="submission" date="2020-02" db="EMBL/GenBank/DDBJ databases">
        <title>Draft genome sequence of Haematococcus lacustris strain NIES-144.</title>
        <authorList>
            <person name="Morimoto D."/>
            <person name="Nakagawa S."/>
            <person name="Yoshida T."/>
            <person name="Sawayama S."/>
        </authorList>
    </citation>
    <scope>NUCLEOTIDE SEQUENCE [LARGE SCALE GENOMIC DNA]</scope>
    <source>
        <strain evidence="11 12">NIES-144</strain>
    </source>
</reference>
<dbReference type="AlphaFoldDB" id="A0A6A0A7F4"/>
<dbReference type="GO" id="GO:0005634">
    <property type="term" value="C:nucleus"/>
    <property type="evidence" value="ECO:0007669"/>
    <property type="project" value="UniProtKB-SubCell"/>
</dbReference>
<evidence type="ECO:0000256" key="9">
    <source>
        <dbReference type="ARBA" id="ARBA00023242"/>
    </source>
</evidence>
<evidence type="ECO:0000256" key="8">
    <source>
        <dbReference type="ARBA" id="ARBA00023163"/>
    </source>
</evidence>
<proteinExistence type="predicted"/>
<feature type="domain" description="Zinc-finger" evidence="10">
    <location>
        <begin position="138"/>
        <end position="259"/>
    </location>
</feature>
<keyword evidence="7" id="KW-0805">Transcription regulation</keyword>
<keyword evidence="4" id="KW-1017">Isopeptide bond</keyword>
<evidence type="ECO:0000256" key="5">
    <source>
        <dbReference type="ARBA" id="ARBA00022553"/>
    </source>
</evidence>
<gene>
    <name evidence="11" type="ORF">HaLaN_27080</name>
</gene>
<evidence type="ECO:0000256" key="1">
    <source>
        <dbReference type="ARBA" id="ARBA00004123"/>
    </source>
</evidence>
<dbReference type="InterPro" id="IPR018866">
    <property type="entry name" value="Znf-4CXXC_R1"/>
</dbReference>
<organism evidence="11 12">
    <name type="scientific">Haematococcus lacustris</name>
    <name type="common">Green alga</name>
    <name type="synonym">Haematococcus pluvialis</name>
    <dbReference type="NCBI Taxonomy" id="44745"/>
    <lineage>
        <taxon>Eukaryota</taxon>
        <taxon>Viridiplantae</taxon>
        <taxon>Chlorophyta</taxon>
        <taxon>core chlorophytes</taxon>
        <taxon>Chlorophyceae</taxon>
        <taxon>CS clade</taxon>
        <taxon>Chlamydomonadales</taxon>
        <taxon>Haematococcaceae</taxon>
        <taxon>Haematococcus</taxon>
    </lineage>
</organism>
<evidence type="ECO:0000256" key="6">
    <source>
        <dbReference type="ARBA" id="ARBA00022843"/>
    </source>
</evidence>
<name>A0A6A0A7F4_HAELA</name>
<keyword evidence="3" id="KW-0963">Cytoplasm</keyword>
<dbReference type="Proteomes" id="UP000485058">
    <property type="component" value="Unassembled WGS sequence"/>
</dbReference>
<keyword evidence="8" id="KW-0804">Transcription</keyword>
<dbReference type="InterPro" id="IPR040221">
    <property type="entry name" value="CDCA7/CDA7L"/>
</dbReference>
<comment type="caution">
    <text evidence="11">The sequence shown here is derived from an EMBL/GenBank/DDBJ whole genome shotgun (WGS) entry which is preliminary data.</text>
</comment>
<protein>
    <submittedName>
        <fullName evidence="11">Zf-4CXXC_R1 domain-containing protein</fullName>
    </submittedName>
</protein>
<evidence type="ECO:0000313" key="12">
    <source>
        <dbReference type="Proteomes" id="UP000485058"/>
    </source>
</evidence>
<dbReference type="Pfam" id="PF10497">
    <property type="entry name" value="zf-4CXXC_R1"/>
    <property type="match status" value="1"/>
</dbReference>
<evidence type="ECO:0000313" key="11">
    <source>
        <dbReference type="EMBL" id="GFH28569.1"/>
    </source>
</evidence>
<dbReference type="GO" id="GO:0005737">
    <property type="term" value="C:cytoplasm"/>
    <property type="evidence" value="ECO:0007669"/>
    <property type="project" value="UniProtKB-SubCell"/>
</dbReference>
<keyword evidence="5" id="KW-0597">Phosphoprotein</keyword>
<sequence>MAVTDFEAKRLARMAENQRRMAELGLLKQKSLLDTYRVVKDAPAAPTSKKPITRKALSCAIPRRSRRLVGDKAAYCELGDSDQPLHEIGEQDELVDLLDRRAYREALSHLEQLPEPSQEAMEAVQAARCASQGRGSVYDSAVGITCHFCRQKKLCGEEDCKRCSSRDTSQPCSGKTECSRCHGATGRFCRACLHIRYGQTLEATHSGEWLCPHCYEEENPDAGWICNSSICLKRRGLKPTGIAIYDAHQRGFKSVGHLLQAELQKRGCSAVLSRQADSQPATEVYLPSDNQQPESLAAAAEAPGMEDPQGVKQFSMMTVTSRCVRYNAAWRCIIAMVLWTTSSFGPIGERVYRPLFPLPDPTLVYTHDLREK</sequence>
<evidence type="ECO:0000256" key="2">
    <source>
        <dbReference type="ARBA" id="ARBA00004496"/>
    </source>
</evidence>
<keyword evidence="12" id="KW-1185">Reference proteome</keyword>
<dbReference type="GO" id="GO:0006355">
    <property type="term" value="P:regulation of DNA-templated transcription"/>
    <property type="evidence" value="ECO:0007669"/>
    <property type="project" value="InterPro"/>
</dbReference>
<comment type="subcellular location">
    <subcellularLocation>
        <location evidence="2">Cytoplasm</location>
    </subcellularLocation>
    <subcellularLocation>
        <location evidence="1">Nucleus</location>
    </subcellularLocation>
</comment>
<keyword evidence="9" id="KW-0539">Nucleus</keyword>
<evidence type="ECO:0000256" key="3">
    <source>
        <dbReference type="ARBA" id="ARBA00022490"/>
    </source>
</evidence>
<dbReference type="PANTHER" id="PTHR31169">
    <property type="entry name" value="OS05G0300700 PROTEIN"/>
    <property type="match status" value="1"/>
</dbReference>
<keyword evidence="6" id="KW-0832">Ubl conjugation</keyword>
<accession>A0A6A0A7F4</accession>
<dbReference type="EMBL" id="BLLF01003936">
    <property type="protein sequence ID" value="GFH28569.1"/>
    <property type="molecule type" value="Genomic_DNA"/>
</dbReference>